<sequence length="127" mass="14492">MEAELFAILKALEGEKTQCEKGQSIARKLWVFVDSQAALKRLQKNSLDGGQELSVLITDLCNTLNNEQGMKITFCWVPGHKNIFWDDVADKLDKKGLERKPIGTLFTSLSHIKRKCKEKILSDWKKN</sequence>
<dbReference type="SUPFAM" id="SSF53098">
    <property type="entry name" value="Ribonuclease H-like"/>
    <property type="match status" value="1"/>
</dbReference>
<dbReference type="PROSITE" id="PS50879">
    <property type="entry name" value="RNASE_H_1"/>
    <property type="match status" value="1"/>
</dbReference>
<dbReference type="InterPro" id="IPR002156">
    <property type="entry name" value="RNaseH_domain"/>
</dbReference>
<comment type="caution">
    <text evidence="2">The sequence shown here is derived from an EMBL/GenBank/DDBJ whole genome shotgun (WGS) entry which is preliminary data.</text>
</comment>
<gene>
    <name evidence="2" type="ORF">M501DRAFT_1037782</name>
</gene>
<reference evidence="2" key="1">
    <citation type="journal article" date="2020" name="Stud. Mycol.">
        <title>101 Dothideomycetes genomes: a test case for predicting lifestyles and emergence of pathogens.</title>
        <authorList>
            <person name="Haridas S."/>
            <person name="Albert R."/>
            <person name="Binder M."/>
            <person name="Bloem J."/>
            <person name="Labutti K."/>
            <person name="Salamov A."/>
            <person name="Andreopoulos B."/>
            <person name="Baker S."/>
            <person name="Barry K."/>
            <person name="Bills G."/>
            <person name="Bluhm B."/>
            <person name="Cannon C."/>
            <person name="Castanera R."/>
            <person name="Culley D."/>
            <person name="Daum C."/>
            <person name="Ezra D."/>
            <person name="Gonzalez J."/>
            <person name="Henrissat B."/>
            <person name="Kuo A."/>
            <person name="Liang C."/>
            <person name="Lipzen A."/>
            <person name="Lutzoni F."/>
            <person name="Magnuson J."/>
            <person name="Mondo S."/>
            <person name="Nolan M."/>
            <person name="Ohm R."/>
            <person name="Pangilinan J."/>
            <person name="Park H.-J."/>
            <person name="Ramirez L."/>
            <person name="Alfaro M."/>
            <person name="Sun H."/>
            <person name="Tritt A."/>
            <person name="Yoshinaga Y."/>
            <person name="Zwiers L.-H."/>
            <person name="Turgeon B."/>
            <person name="Goodwin S."/>
            <person name="Spatafora J."/>
            <person name="Crous P."/>
            <person name="Grigoriev I."/>
        </authorList>
    </citation>
    <scope>NUCLEOTIDE SEQUENCE</scope>
    <source>
        <strain evidence="2">CBS 101060</strain>
    </source>
</reference>
<dbReference type="CDD" id="cd09276">
    <property type="entry name" value="Rnase_HI_RT_non_LTR"/>
    <property type="match status" value="1"/>
</dbReference>
<dbReference type="InterPro" id="IPR012337">
    <property type="entry name" value="RNaseH-like_sf"/>
</dbReference>
<name>A0A9P4S8C0_9PEZI</name>
<dbReference type="EMBL" id="MU006098">
    <property type="protein sequence ID" value="KAF2837769.1"/>
    <property type="molecule type" value="Genomic_DNA"/>
</dbReference>
<dbReference type="Gene3D" id="3.30.420.10">
    <property type="entry name" value="Ribonuclease H-like superfamily/Ribonuclease H"/>
    <property type="match status" value="1"/>
</dbReference>
<protein>
    <recommendedName>
        <fullName evidence="1">RNase H type-1 domain-containing protein</fullName>
    </recommendedName>
</protein>
<organism evidence="2 3">
    <name type="scientific">Patellaria atrata CBS 101060</name>
    <dbReference type="NCBI Taxonomy" id="1346257"/>
    <lineage>
        <taxon>Eukaryota</taxon>
        <taxon>Fungi</taxon>
        <taxon>Dikarya</taxon>
        <taxon>Ascomycota</taxon>
        <taxon>Pezizomycotina</taxon>
        <taxon>Dothideomycetes</taxon>
        <taxon>Dothideomycetes incertae sedis</taxon>
        <taxon>Patellariales</taxon>
        <taxon>Patellariaceae</taxon>
        <taxon>Patellaria</taxon>
    </lineage>
</organism>
<evidence type="ECO:0000259" key="1">
    <source>
        <dbReference type="PROSITE" id="PS50879"/>
    </source>
</evidence>
<dbReference type="OrthoDB" id="8063979at2759"/>
<dbReference type="Proteomes" id="UP000799429">
    <property type="component" value="Unassembled WGS sequence"/>
</dbReference>
<dbReference type="InterPro" id="IPR036397">
    <property type="entry name" value="RNaseH_sf"/>
</dbReference>
<proteinExistence type="predicted"/>
<accession>A0A9P4S8C0</accession>
<evidence type="ECO:0000313" key="2">
    <source>
        <dbReference type="EMBL" id="KAF2837769.1"/>
    </source>
</evidence>
<keyword evidence="3" id="KW-1185">Reference proteome</keyword>
<feature type="domain" description="RNase H type-1" evidence="1">
    <location>
        <begin position="1"/>
        <end position="98"/>
    </location>
</feature>
<dbReference type="GO" id="GO:0004523">
    <property type="term" value="F:RNA-DNA hybrid ribonuclease activity"/>
    <property type="evidence" value="ECO:0007669"/>
    <property type="project" value="InterPro"/>
</dbReference>
<dbReference type="AlphaFoldDB" id="A0A9P4S8C0"/>
<evidence type="ECO:0000313" key="3">
    <source>
        <dbReference type="Proteomes" id="UP000799429"/>
    </source>
</evidence>
<dbReference type="GO" id="GO:0003676">
    <property type="term" value="F:nucleic acid binding"/>
    <property type="evidence" value="ECO:0007669"/>
    <property type="project" value="InterPro"/>
</dbReference>